<sequence length="388" mass="41039">MSTPVGRSVGEGWRALRIPLLVTGAIVLGVIVLMVATAARTSGPFSPEPTESSGAKALATLLEDHGVQVTGTESLDDAVGSGSDRALLIGPSGSLSSSDWRRIASSRWDHLILVRPDREALQVLAPGIENASSTLPAGSRSPNCDLPAAVKAGTVTVRGTTYTAPPEAETCYGDGVNATVVRLERDGRIVDVIGTQQTFTNSQLAEDGNAALALNLLGTHPELVWYLPQYESSSFDDAGKDDGPPLIPPDVRYVAWALAFAVFVVALWRGRRLGPVVPEPLPVVVHAAETTEGRARLYRRSRARDRAAAALRESALGTIYKVHGIPRRAEPTAVVTALAARTGLDPAMLYDILYGGPPVDDPALLSLSDALQVLTQEVARDGRGTHDR</sequence>
<feature type="domain" description="DUF4350" evidence="2">
    <location>
        <begin position="50"/>
        <end position="217"/>
    </location>
</feature>
<proteinExistence type="predicted"/>
<comment type="caution">
    <text evidence="3">The sequence shown here is derived from an EMBL/GenBank/DDBJ whole genome shotgun (WGS) entry which is preliminary data.</text>
</comment>
<dbReference type="RefSeq" id="WP_344174813.1">
    <property type="nucleotide sequence ID" value="NZ_BAAANC010000002.1"/>
</dbReference>
<keyword evidence="1" id="KW-0812">Transmembrane</keyword>
<keyword evidence="4" id="KW-1185">Reference proteome</keyword>
<dbReference type="InterPro" id="IPR025646">
    <property type="entry name" value="DUF4350"/>
</dbReference>
<evidence type="ECO:0000259" key="2">
    <source>
        <dbReference type="Pfam" id="PF14258"/>
    </source>
</evidence>
<reference evidence="4" key="1">
    <citation type="journal article" date="2019" name="Int. J. Syst. Evol. Microbiol.">
        <title>The Global Catalogue of Microorganisms (GCM) 10K type strain sequencing project: providing services to taxonomists for standard genome sequencing and annotation.</title>
        <authorList>
            <consortium name="The Broad Institute Genomics Platform"/>
            <consortium name="The Broad Institute Genome Sequencing Center for Infectious Disease"/>
            <person name="Wu L."/>
            <person name="Ma J."/>
        </authorList>
    </citation>
    <scope>NUCLEOTIDE SEQUENCE [LARGE SCALE GENOMIC DNA]</scope>
    <source>
        <strain evidence="4">JCM 14303</strain>
    </source>
</reference>
<evidence type="ECO:0000313" key="4">
    <source>
        <dbReference type="Proteomes" id="UP001500363"/>
    </source>
</evidence>
<organism evidence="3 4">
    <name type="scientific">Kribbella lupini</name>
    <dbReference type="NCBI Taxonomy" id="291602"/>
    <lineage>
        <taxon>Bacteria</taxon>
        <taxon>Bacillati</taxon>
        <taxon>Actinomycetota</taxon>
        <taxon>Actinomycetes</taxon>
        <taxon>Propionibacteriales</taxon>
        <taxon>Kribbellaceae</taxon>
        <taxon>Kribbella</taxon>
    </lineage>
</organism>
<keyword evidence="1" id="KW-0472">Membrane</keyword>
<accession>A0ABP4LML6</accession>
<evidence type="ECO:0000256" key="1">
    <source>
        <dbReference type="SAM" id="Phobius"/>
    </source>
</evidence>
<protein>
    <submittedName>
        <fullName evidence="3">DUF4350 domain-containing protein</fullName>
    </submittedName>
</protein>
<feature type="transmembrane region" description="Helical" evidence="1">
    <location>
        <begin position="20"/>
        <end position="39"/>
    </location>
</feature>
<dbReference type="Proteomes" id="UP001500363">
    <property type="component" value="Unassembled WGS sequence"/>
</dbReference>
<dbReference type="Pfam" id="PF14258">
    <property type="entry name" value="DUF4350"/>
    <property type="match status" value="1"/>
</dbReference>
<name>A0ABP4LML6_9ACTN</name>
<gene>
    <name evidence="3" type="ORF">GCM10009741_31590</name>
</gene>
<dbReference type="EMBL" id="BAAANC010000002">
    <property type="protein sequence ID" value="GAA1527528.1"/>
    <property type="molecule type" value="Genomic_DNA"/>
</dbReference>
<keyword evidence="1" id="KW-1133">Transmembrane helix</keyword>
<evidence type="ECO:0000313" key="3">
    <source>
        <dbReference type="EMBL" id="GAA1527528.1"/>
    </source>
</evidence>